<feature type="region of interest" description="Disordered" evidence="1">
    <location>
        <begin position="56"/>
        <end position="129"/>
    </location>
</feature>
<evidence type="ECO:0000313" key="2">
    <source>
        <dbReference type="EMBL" id="MED6135517.1"/>
    </source>
</evidence>
<feature type="region of interest" description="Disordered" evidence="1">
    <location>
        <begin position="1"/>
        <end position="35"/>
    </location>
</feature>
<name>A0ABU6SGJ0_9FABA</name>
<protein>
    <submittedName>
        <fullName evidence="2">Uncharacterized protein</fullName>
    </submittedName>
</protein>
<dbReference type="EMBL" id="JASCZI010060716">
    <property type="protein sequence ID" value="MED6135517.1"/>
    <property type="molecule type" value="Genomic_DNA"/>
</dbReference>
<dbReference type="Proteomes" id="UP001341840">
    <property type="component" value="Unassembled WGS sequence"/>
</dbReference>
<feature type="compositionally biased region" description="Acidic residues" evidence="1">
    <location>
        <begin position="58"/>
        <end position="76"/>
    </location>
</feature>
<organism evidence="2 3">
    <name type="scientific">Stylosanthes scabra</name>
    <dbReference type="NCBI Taxonomy" id="79078"/>
    <lineage>
        <taxon>Eukaryota</taxon>
        <taxon>Viridiplantae</taxon>
        <taxon>Streptophyta</taxon>
        <taxon>Embryophyta</taxon>
        <taxon>Tracheophyta</taxon>
        <taxon>Spermatophyta</taxon>
        <taxon>Magnoliopsida</taxon>
        <taxon>eudicotyledons</taxon>
        <taxon>Gunneridae</taxon>
        <taxon>Pentapetalae</taxon>
        <taxon>rosids</taxon>
        <taxon>fabids</taxon>
        <taxon>Fabales</taxon>
        <taxon>Fabaceae</taxon>
        <taxon>Papilionoideae</taxon>
        <taxon>50 kb inversion clade</taxon>
        <taxon>dalbergioids sensu lato</taxon>
        <taxon>Dalbergieae</taxon>
        <taxon>Pterocarpus clade</taxon>
        <taxon>Stylosanthes</taxon>
    </lineage>
</organism>
<evidence type="ECO:0000313" key="3">
    <source>
        <dbReference type="Proteomes" id="UP001341840"/>
    </source>
</evidence>
<reference evidence="2 3" key="1">
    <citation type="journal article" date="2023" name="Plants (Basel)">
        <title>Bridging the Gap: Combining Genomics and Transcriptomics Approaches to Understand Stylosanthes scabra, an Orphan Legume from the Brazilian Caatinga.</title>
        <authorList>
            <person name="Ferreira-Neto J.R.C."/>
            <person name="da Silva M.D."/>
            <person name="Binneck E."/>
            <person name="de Melo N.F."/>
            <person name="da Silva R.H."/>
            <person name="de Melo A.L.T.M."/>
            <person name="Pandolfi V."/>
            <person name="Bustamante F.O."/>
            <person name="Brasileiro-Vidal A.C."/>
            <person name="Benko-Iseppon A.M."/>
        </authorList>
    </citation>
    <scope>NUCLEOTIDE SEQUENCE [LARGE SCALE GENOMIC DNA]</scope>
    <source>
        <tissue evidence="2">Leaves</tissue>
    </source>
</reference>
<sequence>MEKAEKERVIVEGDNGMEEEKDEVLDSHSQTQQQPNTSLAELNMLLVFLSLKYNSTDESIEGGEGEGEGEGEEEESTNMIREREEVPVAKTTRTLSRIQNKRNDPKLGRRSFSTRFQTTIRDSRHGRRM</sequence>
<comment type="caution">
    <text evidence="2">The sequence shown here is derived from an EMBL/GenBank/DDBJ whole genome shotgun (WGS) entry which is preliminary data.</text>
</comment>
<accession>A0ABU6SGJ0</accession>
<feature type="compositionally biased region" description="Basic and acidic residues" evidence="1">
    <location>
        <begin position="1"/>
        <end position="11"/>
    </location>
</feature>
<gene>
    <name evidence="2" type="ORF">PIB30_047274</name>
</gene>
<keyword evidence="3" id="KW-1185">Reference proteome</keyword>
<proteinExistence type="predicted"/>
<feature type="compositionally biased region" description="Polar residues" evidence="1">
    <location>
        <begin position="111"/>
        <end position="120"/>
    </location>
</feature>
<evidence type="ECO:0000256" key="1">
    <source>
        <dbReference type="SAM" id="MobiDB-lite"/>
    </source>
</evidence>